<comment type="caution">
    <text evidence="2">The sequence shown here is derived from an EMBL/GenBank/DDBJ whole genome shotgun (WGS) entry which is preliminary data.</text>
</comment>
<dbReference type="AlphaFoldDB" id="A0AAE1DIB8"/>
<accession>A0AAE1DIB8</accession>
<evidence type="ECO:0000313" key="2">
    <source>
        <dbReference type="EMBL" id="KAK3770503.1"/>
    </source>
</evidence>
<evidence type="ECO:0000256" key="1">
    <source>
        <dbReference type="SAM" id="MobiDB-lite"/>
    </source>
</evidence>
<dbReference type="EMBL" id="JAWDGP010003835">
    <property type="protein sequence ID" value="KAK3770503.1"/>
    <property type="molecule type" value="Genomic_DNA"/>
</dbReference>
<evidence type="ECO:0000313" key="3">
    <source>
        <dbReference type="Proteomes" id="UP001283361"/>
    </source>
</evidence>
<keyword evidence="3" id="KW-1185">Reference proteome</keyword>
<feature type="region of interest" description="Disordered" evidence="1">
    <location>
        <begin position="1"/>
        <end position="37"/>
    </location>
</feature>
<protein>
    <submittedName>
        <fullName evidence="2">Uncharacterized protein</fullName>
    </submittedName>
</protein>
<gene>
    <name evidence="2" type="ORF">RRG08_004214</name>
</gene>
<reference evidence="2" key="1">
    <citation type="journal article" date="2023" name="G3 (Bethesda)">
        <title>A reference genome for the long-term kleptoplast-retaining sea slug Elysia crispata morphotype clarki.</title>
        <authorList>
            <person name="Eastman K.E."/>
            <person name="Pendleton A.L."/>
            <person name="Shaikh M.A."/>
            <person name="Suttiyut T."/>
            <person name="Ogas R."/>
            <person name="Tomko P."/>
            <person name="Gavelis G."/>
            <person name="Widhalm J.R."/>
            <person name="Wisecaver J.H."/>
        </authorList>
    </citation>
    <scope>NUCLEOTIDE SEQUENCE</scope>
    <source>
        <strain evidence="2">ECLA1</strain>
    </source>
</reference>
<name>A0AAE1DIB8_9GAST</name>
<proteinExistence type="predicted"/>
<dbReference type="Proteomes" id="UP001283361">
    <property type="component" value="Unassembled WGS sequence"/>
</dbReference>
<sequence length="109" mass="12050">MLQGKTAPPRLPRSRVKHSGSPQSLGLDRDSTKQAPSLVVRKTENRTRSGAVLRQTGWLQYKGSPLTAQLCINKPLVTVGDRLELFALTDSLFCLPSFGMRYTAGHNRD</sequence>
<organism evidence="2 3">
    <name type="scientific">Elysia crispata</name>
    <name type="common">lettuce slug</name>
    <dbReference type="NCBI Taxonomy" id="231223"/>
    <lineage>
        <taxon>Eukaryota</taxon>
        <taxon>Metazoa</taxon>
        <taxon>Spiralia</taxon>
        <taxon>Lophotrochozoa</taxon>
        <taxon>Mollusca</taxon>
        <taxon>Gastropoda</taxon>
        <taxon>Heterobranchia</taxon>
        <taxon>Euthyneura</taxon>
        <taxon>Panpulmonata</taxon>
        <taxon>Sacoglossa</taxon>
        <taxon>Placobranchoidea</taxon>
        <taxon>Plakobranchidae</taxon>
        <taxon>Elysia</taxon>
    </lineage>
</organism>